<proteinExistence type="predicted"/>
<name>A0A3D9HRY6_9BACL</name>
<evidence type="ECO:0000313" key="1">
    <source>
        <dbReference type="EMBL" id="RED51626.1"/>
    </source>
</evidence>
<evidence type="ECO:0000313" key="2">
    <source>
        <dbReference type="Proteomes" id="UP000256869"/>
    </source>
</evidence>
<accession>A0A3D9HRY6</accession>
<keyword evidence="2" id="KW-1185">Reference proteome</keyword>
<organism evidence="1 2">
    <name type="scientific">Cohnella lupini</name>
    <dbReference type="NCBI Taxonomy" id="1294267"/>
    <lineage>
        <taxon>Bacteria</taxon>
        <taxon>Bacillati</taxon>
        <taxon>Bacillota</taxon>
        <taxon>Bacilli</taxon>
        <taxon>Bacillales</taxon>
        <taxon>Paenibacillaceae</taxon>
        <taxon>Cohnella</taxon>
    </lineage>
</organism>
<gene>
    <name evidence="1" type="ORF">DFP95_1421</name>
</gene>
<feature type="non-terminal residue" evidence="1">
    <location>
        <position position="36"/>
    </location>
</feature>
<sequence length="36" mass="4319">MSDVIENQRIKELTKKTYLVNVAYLIDLTDEEYKEI</sequence>
<comment type="caution">
    <text evidence="1">The sequence shown here is derived from an EMBL/GenBank/DDBJ whole genome shotgun (WGS) entry which is preliminary data.</text>
</comment>
<protein>
    <submittedName>
        <fullName evidence="1">Uncharacterized protein</fullName>
    </submittedName>
</protein>
<dbReference type="EMBL" id="QRDY01000042">
    <property type="protein sequence ID" value="RED51626.1"/>
    <property type="molecule type" value="Genomic_DNA"/>
</dbReference>
<dbReference type="AlphaFoldDB" id="A0A3D9HRY6"/>
<reference evidence="1 2" key="1">
    <citation type="submission" date="2018-07" db="EMBL/GenBank/DDBJ databases">
        <title>Genomic Encyclopedia of Type Strains, Phase III (KMG-III): the genomes of soil and plant-associated and newly described type strains.</title>
        <authorList>
            <person name="Whitman W."/>
        </authorList>
    </citation>
    <scope>NUCLEOTIDE SEQUENCE [LARGE SCALE GENOMIC DNA]</scope>
    <source>
        <strain evidence="1 2">CECT 8236</strain>
    </source>
</reference>
<dbReference type="Proteomes" id="UP000256869">
    <property type="component" value="Unassembled WGS sequence"/>
</dbReference>